<keyword evidence="2 4" id="KW-0808">Transferase</keyword>
<evidence type="ECO:0000259" key="5">
    <source>
        <dbReference type="SMART" id="SM00563"/>
    </source>
</evidence>
<comment type="domain">
    <text evidence="4">The HXXXXD motif is essential for acyltransferase activity and may constitute the binding site for the phosphate moiety of the glycerol-3-phosphate.</text>
</comment>
<dbReference type="SUPFAM" id="SSF69593">
    <property type="entry name" value="Glycerol-3-phosphate (1)-acyltransferase"/>
    <property type="match status" value="1"/>
</dbReference>
<organism evidence="6 7">
    <name type="scientific">Brevibacillus reuszeri</name>
    <dbReference type="NCBI Taxonomy" id="54915"/>
    <lineage>
        <taxon>Bacteria</taxon>
        <taxon>Bacillati</taxon>
        <taxon>Bacillota</taxon>
        <taxon>Bacilli</taxon>
        <taxon>Bacillales</taxon>
        <taxon>Paenibacillaceae</taxon>
        <taxon>Brevibacillus</taxon>
    </lineage>
</organism>
<sequence>MSYYRLFRGIFRLIFSLVYRWQVIGREHIPKEGPVILCANHISNWDPPMLGSGIDRQVKFMAKEELFRIPVLNFLLIKFGAFPVKRGAGDRAAIRSTLKLLEEGQILGIFPEGARSKTGEPGEAKPGTAMFALKSQAAVVPVAIIGPYRMFRPVKIVYGKPIDMSALRETKGGSDTLKETSDLIMAHIRELHNQHRHSLPV</sequence>
<dbReference type="GO" id="GO:0003841">
    <property type="term" value="F:1-acylglycerol-3-phosphate O-acyltransferase activity"/>
    <property type="evidence" value="ECO:0007669"/>
    <property type="project" value="UniProtKB-UniRule"/>
</dbReference>
<keyword evidence="4" id="KW-0443">Lipid metabolism</keyword>
<dbReference type="NCBIfam" id="TIGR00530">
    <property type="entry name" value="AGP_acyltrn"/>
    <property type="match status" value="1"/>
</dbReference>
<evidence type="ECO:0000313" key="7">
    <source>
        <dbReference type="Proteomes" id="UP000036834"/>
    </source>
</evidence>
<evidence type="ECO:0000256" key="4">
    <source>
        <dbReference type="RuleBase" id="RU361267"/>
    </source>
</evidence>
<dbReference type="OrthoDB" id="9803035at2"/>
<dbReference type="InterPro" id="IPR002123">
    <property type="entry name" value="Plipid/glycerol_acylTrfase"/>
</dbReference>
<keyword evidence="4" id="KW-0594">Phospholipid biosynthesis</keyword>
<comment type="catalytic activity">
    <reaction evidence="4">
        <text>a 1-acyl-sn-glycero-3-phosphate + an acyl-CoA = a 1,2-diacyl-sn-glycero-3-phosphate + CoA</text>
        <dbReference type="Rhea" id="RHEA:19709"/>
        <dbReference type="ChEBI" id="CHEBI:57287"/>
        <dbReference type="ChEBI" id="CHEBI:57970"/>
        <dbReference type="ChEBI" id="CHEBI:58342"/>
        <dbReference type="ChEBI" id="CHEBI:58608"/>
        <dbReference type="EC" id="2.3.1.51"/>
    </reaction>
</comment>
<dbReference type="GO" id="GO:0006654">
    <property type="term" value="P:phosphatidic acid biosynthetic process"/>
    <property type="evidence" value="ECO:0007669"/>
    <property type="project" value="TreeGrafter"/>
</dbReference>
<reference evidence="7" key="1">
    <citation type="submission" date="2015-07" db="EMBL/GenBank/DDBJ databases">
        <title>Genome sequencing project for genomic taxonomy and phylogenomics of Bacillus-like bacteria.</title>
        <authorList>
            <person name="Liu B."/>
            <person name="Wang J."/>
            <person name="Zhu Y."/>
            <person name="Liu G."/>
            <person name="Chen Q."/>
            <person name="Chen Z."/>
            <person name="Lan J."/>
            <person name="Che J."/>
            <person name="Ge C."/>
            <person name="Shi H."/>
            <person name="Pan Z."/>
            <person name="Liu X."/>
        </authorList>
    </citation>
    <scope>NUCLEOTIDE SEQUENCE [LARGE SCALE GENOMIC DNA]</scope>
    <source>
        <strain evidence="7">DSM 9887</strain>
    </source>
</reference>
<comment type="similarity">
    <text evidence="1 4">Belongs to the 1-acyl-sn-glycerol-3-phosphate acyltransferase family.</text>
</comment>
<evidence type="ECO:0000256" key="3">
    <source>
        <dbReference type="ARBA" id="ARBA00023315"/>
    </source>
</evidence>
<feature type="domain" description="Phospholipid/glycerol acyltransferase" evidence="5">
    <location>
        <begin position="35"/>
        <end position="147"/>
    </location>
</feature>
<dbReference type="EMBL" id="LGIQ01000009">
    <property type="protein sequence ID" value="KNB71100.1"/>
    <property type="molecule type" value="Genomic_DNA"/>
</dbReference>
<evidence type="ECO:0000256" key="2">
    <source>
        <dbReference type="ARBA" id="ARBA00022679"/>
    </source>
</evidence>
<dbReference type="RefSeq" id="WP_049740135.1">
    <property type="nucleotide sequence ID" value="NZ_BJON01000002.1"/>
</dbReference>
<dbReference type="SMART" id="SM00563">
    <property type="entry name" value="PlsC"/>
    <property type="match status" value="1"/>
</dbReference>
<comment type="caution">
    <text evidence="6">The sequence shown here is derived from an EMBL/GenBank/DDBJ whole genome shotgun (WGS) entry which is preliminary data.</text>
</comment>
<protein>
    <recommendedName>
        <fullName evidence="4">1-acyl-sn-glycerol-3-phosphate acyltransferase</fullName>
        <ecNumber evidence="4">2.3.1.51</ecNumber>
    </recommendedName>
</protein>
<evidence type="ECO:0000313" key="6">
    <source>
        <dbReference type="EMBL" id="KNB71100.1"/>
    </source>
</evidence>
<keyword evidence="3 4" id="KW-0012">Acyltransferase</keyword>
<dbReference type="Proteomes" id="UP000036834">
    <property type="component" value="Unassembled WGS sequence"/>
</dbReference>
<dbReference type="Pfam" id="PF01553">
    <property type="entry name" value="Acyltransferase"/>
    <property type="match status" value="1"/>
</dbReference>
<proteinExistence type="inferred from homology"/>
<evidence type="ECO:0000256" key="1">
    <source>
        <dbReference type="ARBA" id="ARBA00008655"/>
    </source>
</evidence>
<keyword evidence="4" id="KW-1208">Phospholipid metabolism</keyword>
<dbReference type="PANTHER" id="PTHR10434:SF11">
    <property type="entry name" value="1-ACYL-SN-GLYCEROL-3-PHOSPHATE ACYLTRANSFERASE"/>
    <property type="match status" value="1"/>
</dbReference>
<accession>A0A0K9YSD5</accession>
<dbReference type="GO" id="GO:0016020">
    <property type="term" value="C:membrane"/>
    <property type="evidence" value="ECO:0007669"/>
    <property type="project" value="InterPro"/>
</dbReference>
<dbReference type="CDD" id="cd07989">
    <property type="entry name" value="LPLAT_AGPAT-like"/>
    <property type="match status" value="1"/>
</dbReference>
<dbReference type="PATRIC" id="fig|54915.3.peg.3109"/>
<dbReference type="InterPro" id="IPR004552">
    <property type="entry name" value="AGP_acyltrans"/>
</dbReference>
<dbReference type="EC" id="2.3.1.51" evidence="4"/>
<dbReference type="STRING" id="54915.ADS79_19980"/>
<dbReference type="AlphaFoldDB" id="A0A0K9YSD5"/>
<gene>
    <name evidence="6" type="ORF">ADS79_19980</name>
</gene>
<keyword evidence="4" id="KW-0444">Lipid biosynthesis</keyword>
<name>A0A0K9YSD5_9BACL</name>
<dbReference type="PANTHER" id="PTHR10434">
    <property type="entry name" value="1-ACYL-SN-GLYCEROL-3-PHOSPHATE ACYLTRANSFERASE"/>
    <property type="match status" value="1"/>
</dbReference>